<reference evidence="4 5" key="1">
    <citation type="submission" date="2019-03" db="EMBL/GenBank/DDBJ databases">
        <title>Single cell metagenomics reveals metabolic interactions within the superorganism composed of flagellate Streblomastix strix and complex community of Bacteroidetes bacteria on its surface.</title>
        <authorList>
            <person name="Treitli S.C."/>
            <person name="Kolisko M."/>
            <person name="Husnik F."/>
            <person name="Keeling P."/>
            <person name="Hampl V."/>
        </authorList>
    </citation>
    <scope>NUCLEOTIDE SEQUENCE [LARGE SCALE GENOMIC DNA]</scope>
    <source>
        <strain evidence="4">ST1C</strain>
    </source>
</reference>
<evidence type="ECO:0000256" key="1">
    <source>
        <dbReference type="ARBA" id="ARBA00022737"/>
    </source>
</evidence>
<dbReference type="Proteomes" id="UP000324800">
    <property type="component" value="Unassembled WGS sequence"/>
</dbReference>
<dbReference type="GO" id="GO:0034515">
    <property type="term" value="C:proteasome storage granule"/>
    <property type="evidence" value="ECO:0007669"/>
    <property type="project" value="TreeGrafter"/>
</dbReference>
<gene>
    <name evidence="4" type="ORF">EZS28_001845</name>
</gene>
<dbReference type="InterPro" id="IPR011989">
    <property type="entry name" value="ARM-like"/>
</dbReference>
<accession>A0A5J4X5Y3</accession>
<dbReference type="Gene3D" id="1.25.10.10">
    <property type="entry name" value="Leucine-rich Repeat Variant"/>
    <property type="match status" value="1"/>
</dbReference>
<feature type="compositionally biased region" description="Basic and acidic residues" evidence="2">
    <location>
        <begin position="546"/>
        <end position="562"/>
    </location>
</feature>
<dbReference type="GO" id="GO:0043161">
    <property type="term" value="P:proteasome-mediated ubiquitin-dependent protein catabolic process"/>
    <property type="evidence" value="ECO:0007669"/>
    <property type="project" value="TreeGrafter"/>
</dbReference>
<sequence>MNIASLLPNLLSTNVKLQAATVRILQPLVGQAFHELGTQPFIAQLESMKKSSQILPVEQKGAALLLSKIYFHMGDSERSLDEVLDSDDTFDCQKESSFAVFVADAVLTRYSAFRSKIECSESGQNDVLIDIRLENLFNKFADINFLKKQYPEILGLAFETFRLDLIERCLSEAKNEELTKMSKDLDEESKALSQLCISPEVASPSLISHPSNSSIDLLRLTFDMATTDIKHRQFRERVYELLIRLYQQEIVQLKEFEEKEKKEGISNNANTLKHPYISHSSLSSKSECLFNLARIYIVMEQIQGICQLIVDLVKENTPFSRACAMQIVFAAHDGGNFDFRSQLKIAILDEKQKFPKTQIDLLPENKIAVDDFDFFEERKRDRTQIEFLLLLSSISQGLIPTEIQTRYLSLYSNVDELEMIEMKNAEGAAKGRQAVLMMTGAMISNAIMCCGTQDDQFIRNNKEWIQPVTNWSKFTITASFGAIHRGHNKVSFYLLSQFLPQTDSTSYLMKKGAQTAQKQLQEMSKTFNENKMKRLNEQRLLNQNEKQMDKDFDKGEKKEKQLIQKKTQGGFDGYFSIEDETLKDVE</sequence>
<evidence type="ECO:0000313" key="5">
    <source>
        <dbReference type="Proteomes" id="UP000324800"/>
    </source>
</evidence>
<dbReference type="OrthoDB" id="261572at2759"/>
<proteinExistence type="predicted"/>
<comment type="caution">
    <text evidence="4">The sequence shown here is derived from an EMBL/GenBank/DDBJ whole genome shotgun (WGS) entry which is preliminary data.</text>
</comment>
<evidence type="ECO:0000259" key="3">
    <source>
        <dbReference type="Pfam" id="PF21505"/>
    </source>
</evidence>
<keyword evidence="1" id="KW-0677">Repeat</keyword>
<feature type="domain" description="26S proteasome non-ATPase regulatory subunit 1/RPN2 N-terminal" evidence="3">
    <location>
        <begin position="5"/>
        <end position="248"/>
    </location>
</feature>
<feature type="region of interest" description="Disordered" evidence="2">
    <location>
        <begin position="544"/>
        <end position="563"/>
    </location>
</feature>
<evidence type="ECO:0000313" key="4">
    <source>
        <dbReference type="EMBL" id="KAA6402630.1"/>
    </source>
</evidence>
<dbReference type="AlphaFoldDB" id="A0A5J4X5Y3"/>
<organism evidence="4 5">
    <name type="scientific">Streblomastix strix</name>
    <dbReference type="NCBI Taxonomy" id="222440"/>
    <lineage>
        <taxon>Eukaryota</taxon>
        <taxon>Metamonada</taxon>
        <taxon>Preaxostyla</taxon>
        <taxon>Oxymonadida</taxon>
        <taxon>Streblomastigidae</taxon>
        <taxon>Streblomastix</taxon>
    </lineage>
</organism>
<dbReference type="Pfam" id="PF21505">
    <property type="entry name" value="RPN2_N"/>
    <property type="match status" value="1"/>
</dbReference>
<keyword evidence="4" id="KW-0647">Proteasome</keyword>
<name>A0A5J4X5Y3_9EUKA</name>
<dbReference type="PANTHER" id="PTHR10943">
    <property type="entry name" value="26S PROTEASOME NON-ATPASE REGULATORY SUBUNIT"/>
    <property type="match status" value="1"/>
</dbReference>
<dbReference type="GO" id="GO:0008540">
    <property type="term" value="C:proteasome regulatory particle, base subcomplex"/>
    <property type="evidence" value="ECO:0007669"/>
    <property type="project" value="TreeGrafter"/>
</dbReference>
<dbReference type="GO" id="GO:0005634">
    <property type="term" value="C:nucleus"/>
    <property type="evidence" value="ECO:0007669"/>
    <property type="project" value="TreeGrafter"/>
</dbReference>
<protein>
    <submittedName>
        <fullName evidence="4">Putative 26S proteasome non-ATPase regulatory subunit 1</fullName>
    </submittedName>
</protein>
<evidence type="ECO:0000256" key="2">
    <source>
        <dbReference type="SAM" id="MobiDB-lite"/>
    </source>
</evidence>
<dbReference type="PANTHER" id="PTHR10943:SF2">
    <property type="entry name" value="26S PROTEASOME NON-ATPASE REGULATORY SUBUNIT 1"/>
    <property type="match status" value="1"/>
</dbReference>
<dbReference type="EMBL" id="SNRW01000208">
    <property type="protein sequence ID" value="KAA6402630.1"/>
    <property type="molecule type" value="Genomic_DNA"/>
</dbReference>
<dbReference type="InterPro" id="IPR048570">
    <property type="entry name" value="PSMD1_RPN2_N"/>
</dbReference>